<dbReference type="InterPro" id="IPR050633">
    <property type="entry name" value="Neuropilin_MCO_CoagFactor"/>
</dbReference>
<feature type="domain" description="F5/8 type C" evidence="8">
    <location>
        <begin position="180"/>
        <end position="281"/>
    </location>
</feature>
<dbReference type="GO" id="GO:0012505">
    <property type="term" value="C:endomembrane system"/>
    <property type="evidence" value="ECO:0007669"/>
    <property type="project" value="UniProtKB-SubCell"/>
</dbReference>
<keyword evidence="4" id="KW-0130">Cell adhesion</keyword>
<gene>
    <name evidence="9" type="ORF">EDS130_LOCUS8574</name>
</gene>
<dbReference type="PROSITE" id="PS01286">
    <property type="entry name" value="FA58C_2"/>
    <property type="match status" value="1"/>
</dbReference>
<dbReference type="InterPro" id="IPR000421">
    <property type="entry name" value="FA58C"/>
</dbReference>
<name>A0A813XWI3_ADIRI</name>
<comment type="subcellular location">
    <subcellularLocation>
        <location evidence="1">Endomembrane system</location>
        <topology evidence="1">Peripheral membrane protein</topology>
    </subcellularLocation>
    <subcellularLocation>
        <location evidence="2">Secreted</location>
    </subcellularLocation>
</comment>
<dbReference type="EMBL" id="CAJNOJ010000027">
    <property type="protein sequence ID" value="CAF0876639.1"/>
    <property type="molecule type" value="Genomic_DNA"/>
</dbReference>
<dbReference type="InterPro" id="IPR008979">
    <property type="entry name" value="Galactose-bd-like_sf"/>
</dbReference>
<dbReference type="AlphaFoldDB" id="A0A813XWI3"/>
<dbReference type="Gene3D" id="2.60.120.260">
    <property type="entry name" value="Galactose-binding domain-like"/>
    <property type="match status" value="3"/>
</dbReference>
<feature type="signal peptide" evidence="7">
    <location>
        <begin position="1"/>
        <end position="26"/>
    </location>
</feature>
<keyword evidence="3" id="KW-0964">Secreted</keyword>
<keyword evidence="6" id="KW-1015">Disulfide bond</keyword>
<protein>
    <recommendedName>
        <fullName evidence="8">F5/8 type C domain-containing protein</fullName>
    </recommendedName>
</protein>
<evidence type="ECO:0000256" key="2">
    <source>
        <dbReference type="ARBA" id="ARBA00004613"/>
    </source>
</evidence>
<evidence type="ECO:0000256" key="4">
    <source>
        <dbReference type="ARBA" id="ARBA00022889"/>
    </source>
</evidence>
<feature type="chain" id="PRO_5032634422" description="F5/8 type C domain-containing protein" evidence="7">
    <location>
        <begin position="27"/>
        <end position="596"/>
    </location>
</feature>
<evidence type="ECO:0000256" key="6">
    <source>
        <dbReference type="ARBA" id="ARBA00023157"/>
    </source>
</evidence>
<keyword evidence="5" id="KW-0472">Membrane</keyword>
<organism evidence="9 10">
    <name type="scientific">Adineta ricciae</name>
    <name type="common">Rotifer</name>
    <dbReference type="NCBI Taxonomy" id="249248"/>
    <lineage>
        <taxon>Eukaryota</taxon>
        <taxon>Metazoa</taxon>
        <taxon>Spiralia</taxon>
        <taxon>Gnathifera</taxon>
        <taxon>Rotifera</taxon>
        <taxon>Eurotatoria</taxon>
        <taxon>Bdelloidea</taxon>
        <taxon>Adinetida</taxon>
        <taxon>Adinetidae</taxon>
        <taxon>Adineta</taxon>
    </lineage>
</organism>
<evidence type="ECO:0000313" key="10">
    <source>
        <dbReference type="Proteomes" id="UP000663852"/>
    </source>
</evidence>
<comment type="caution">
    <text evidence="9">The sequence shown here is derived from an EMBL/GenBank/DDBJ whole genome shotgun (WGS) entry which is preliminary data.</text>
</comment>
<dbReference type="SMART" id="SM00231">
    <property type="entry name" value="FA58C"/>
    <property type="match status" value="1"/>
</dbReference>
<dbReference type="Pfam" id="PF00754">
    <property type="entry name" value="F5_F8_type_C"/>
    <property type="match status" value="2"/>
</dbReference>
<dbReference type="Proteomes" id="UP000663852">
    <property type="component" value="Unassembled WGS sequence"/>
</dbReference>
<evidence type="ECO:0000256" key="7">
    <source>
        <dbReference type="SAM" id="SignalP"/>
    </source>
</evidence>
<evidence type="ECO:0000256" key="1">
    <source>
        <dbReference type="ARBA" id="ARBA00004184"/>
    </source>
</evidence>
<accession>A0A813XWI3</accession>
<reference evidence="9" key="1">
    <citation type="submission" date="2021-02" db="EMBL/GenBank/DDBJ databases">
        <authorList>
            <person name="Nowell W R."/>
        </authorList>
    </citation>
    <scope>NUCLEOTIDE SEQUENCE</scope>
</reference>
<dbReference type="GO" id="GO:0038023">
    <property type="term" value="F:signaling receptor activity"/>
    <property type="evidence" value="ECO:0007669"/>
    <property type="project" value="TreeGrafter"/>
</dbReference>
<evidence type="ECO:0000313" key="9">
    <source>
        <dbReference type="EMBL" id="CAF0876639.1"/>
    </source>
</evidence>
<dbReference type="PROSITE" id="PS01285">
    <property type="entry name" value="FA58C_1"/>
    <property type="match status" value="1"/>
</dbReference>
<dbReference type="PROSITE" id="PS50022">
    <property type="entry name" value="FA58C_3"/>
    <property type="match status" value="2"/>
</dbReference>
<dbReference type="GO" id="GO:0005576">
    <property type="term" value="C:extracellular region"/>
    <property type="evidence" value="ECO:0007669"/>
    <property type="project" value="UniProtKB-SubCell"/>
</dbReference>
<dbReference type="CDD" id="cd00057">
    <property type="entry name" value="FA58C"/>
    <property type="match status" value="1"/>
</dbReference>
<dbReference type="OrthoDB" id="6262482at2759"/>
<dbReference type="PANTHER" id="PTHR46806">
    <property type="entry name" value="F5/8 TYPE C DOMAIN-CONTAINING PROTEIN"/>
    <property type="match status" value="1"/>
</dbReference>
<evidence type="ECO:0000256" key="5">
    <source>
        <dbReference type="ARBA" id="ARBA00023136"/>
    </source>
</evidence>
<evidence type="ECO:0000259" key="8">
    <source>
        <dbReference type="PROSITE" id="PS50022"/>
    </source>
</evidence>
<dbReference type="GO" id="GO:0007155">
    <property type="term" value="P:cell adhesion"/>
    <property type="evidence" value="ECO:0007669"/>
    <property type="project" value="UniProtKB-KW"/>
</dbReference>
<dbReference type="PANTHER" id="PTHR46806:SF5">
    <property type="entry name" value="F5_8 TYPE C DOMAIN-CONTAINING PROTEIN"/>
    <property type="match status" value="1"/>
</dbReference>
<evidence type="ECO:0000256" key="3">
    <source>
        <dbReference type="ARBA" id="ARBA00022525"/>
    </source>
</evidence>
<dbReference type="SUPFAM" id="SSF49785">
    <property type="entry name" value="Galactose-binding domain-like"/>
    <property type="match status" value="3"/>
</dbReference>
<dbReference type="FunFam" id="2.60.120.260:FF:000002">
    <property type="entry name" value="Coagulation factor VIII"/>
    <property type="match status" value="1"/>
</dbReference>
<proteinExistence type="predicted"/>
<keyword evidence="7" id="KW-0732">Signal</keyword>
<sequence length="596" mass="69948">MICFKIRIRLKMFICMLVLFAINANAQVCNGPLGMISGEIRDWQITASSTYPDYDCHEKNARVYQAFDRAWCARHKSDSEWLQIDLGIPAKISGVLTQGRANKDEYVTSFMISYSTDAYRWQYLVDQYGNQKIFSANTDSYSVHNNYFDEPILTRFIKFHPMEWYSHPSLRVEIIGCQECKQYLGLPPYGKVTASTTWPARRRATCQAEDGYLLSNKGWCSKKKYKHDQWLEFDLGHPSTVTSLITKGRTDTNQEQWVTKYRVSFSNDSRLWIYYKDKLQIEPKASACFPGYFRVNSEAHCVENLAYGKRTWTNDRNRYRRKTSLEGFQFRSTRESNGDPSLAVDGFEEPLDWAKCATIDNYFVEKPVWMVDLGRATNVAGVLVRTWHDGLDSNGSSSMYRDYLVNLNQYNVYVDHYPRRYRFKNANLCSSIKRTDQTLTSSSRLHFQCQRSLHGRFVYIEADGVRNRWNKLFTAVLCEVFVYEQLCFRFVSSLHVRRDDKADEDLFWRKYGRWRDLSYHVKGLVDEEKRRKTIFKSIFIMTDDVSMMNQLIDYSNPNSKGTDEPYARHHLHNHSILFNVLAPQTCFTPFQRIGFD</sequence>
<feature type="domain" description="F5/8 type C" evidence="8">
    <location>
        <begin position="29"/>
        <end position="177"/>
    </location>
</feature>
<dbReference type="GO" id="GO:0005886">
    <property type="term" value="C:plasma membrane"/>
    <property type="evidence" value="ECO:0007669"/>
    <property type="project" value="TreeGrafter"/>
</dbReference>